<dbReference type="PANTHER" id="PTHR24282">
    <property type="entry name" value="CYTOCHROME P450 FAMILY MEMBER"/>
    <property type="match status" value="1"/>
</dbReference>
<comment type="similarity">
    <text evidence="2 12">Belongs to the cytochrome P450 family.</text>
</comment>
<feature type="binding site" description="axial binding residue" evidence="11">
    <location>
        <position position="482"/>
    </location>
    <ligand>
        <name>heme</name>
        <dbReference type="ChEBI" id="CHEBI:30413"/>
    </ligand>
    <ligandPart>
        <name>Fe</name>
        <dbReference type="ChEBI" id="CHEBI:18248"/>
    </ligandPart>
</feature>
<evidence type="ECO:0000313" key="14">
    <source>
        <dbReference type="EMBL" id="KAG6404929.1"/>
    </source>
</evidence>
<dbReference type="EMBL" id="PNBA02000012">
    <property type="protein sequence ID" value="KAG6404929.1"/>
    <property type="molecule type" value="Genomic_DNA"/>
</dbReference>
<evidence type="ECO:0000256" key="2">
    <source>
        <dbReference type="ARBA" id="ARBA00010617"/>
    </source>
</evidence>
<keyword evidence="7 12" id="KW-0560">Oxidoreductase</keyword>
<evidence type="ECO:0000256" key="10">
    <source>
        <dbReference type="ARBA" id="ARBA00023136"/>
    </source>
</evidence>
<proteinExistence type="inferred from homology"/>
<reference evidence="14" key="1">
    <citation type="submission" date="2018-01" db="EMBL/GenBank/DDBJ databases">
        <authorList>
            <person name="Mao J.F."/>
        </authorList>
    </citation>
    <scope>NUCLEOTIDE SEQUENCE</scope>
    <source>
        <strain evidence="14">Huo1</strain>
        <tissue evidence="14">Leaf</tissue>
    </source>
</reference>
<evidence type="ECO:0000256" key="6">
    <source>
        <dbReference type="ARBA" id="ARBA00022989"/>
    </source>
</evidence>
<comment type="cofactor">
    <cofactor evidence="11">
        <name>heme</name>
        <dbReference type="ChEBI" id="CHEBI:30413"/>
    </cofactor>
</comment>
<dbReference type="PROSITE" id="PS00086">
    <property type="entry name" value="CYTOCHROME_P450"/>
    <property type="match status" value="1"/>
</dbReference>
<keyword evidence="3 11" id="KW-0349">Heme</keyword>
<dbReference type="Proteomes" id="UP000298416">
    <property type="component" value="Unassembled WGS sequence"/>
</dbReference>
<dbReference type="AlphaFoldDB" id="A0A8X8X2B9"/>
<evidence type="ECO:0000313" key="15">
    <source>
        <dbReference type="Proteomes" id="UP000298416"/>
    </source>
</evidence>
<dbReference type="GO" id="GO:0020037">
    <property type="term" value="F:heme binding"/>
    <property type="evidence" value="ECO:0007669"/>
    <property type="project" value="InterPro"/>
</dbReference>
<comment type="subcellular location">
    <subcellularLocation>
        <location evidence="1">Membrane</location>
        <topology evidence="1">Single-pass membrane protein</topology>
    </subcellularLocation>
</comment>
<gene>
    <name evidence="14" type="ORF">SASPL_132506</name>
</gene>
<dbReference type="InterPro" id="IPR017972">
    <property type="entry name" value="Cyt_P450_CS"/>
</dbReference>
<dbReference type="Gene3D" id="1.10.630.10">
    <property type="entry name" value="Cytochrome P450"/>
    <property type="match status" value="1"/>
</dbReference>
<dbReference type="GO" id="GO:0016114">
    <property type="term" value="P:terpenoid biosynthetic process"/>
    <property type="evidence" value="ECO:0007669"/>
    <property type="project" value="UniProtKB-ARBA"/>
</dbReference>
<keyword evidence="8 11" id="KW-0408">Iron</keyword>
<evidence type="ECO:0000256" key="1">
    <source>
        <dbReference type="ARBA" id="ARBA00004167"/>
    </source>
</evidence>
<protein>
    <recommendedName>
        <fullName evidence="16">Cytochrome P450, family 72, subfamily C, polypeptide 1</fullName>
    </recommendedName>
</protein>
<dbReference type="InterPro" id="IPR036396">
    <property type="entry name" value="Cyt_P450_sf"/>
</dbReference>
<accession>A0A8X8X2B9</accession>
<evidence type="ECO:0000256" key="11">
    <source>
        <dbReference type="PIRSR" id="PIRSR602401-1"/>
    </source>
</evidence>
<keyword evidence="5 11" id="KW-0479">Metal-binding</keyword>
<keyword evidence="9 12" id="KW-0503">Monooxygenase</keyword>
<keyword evidence="15" id="KW-1185">Reference proteome</keyword>
<reference evidence="14" key="2">
    <citation type="submission" date="2020-08" db="EMBL/GenBank/DDBJ databases">
        <title>Plant Genome Project.</title>
        <authorList>
            <person name="Zhang R.-G."/>
        </authorList>
    </citation>
    <scope>NUCLEOTIDE SEQUENCE</scope>
    <source>
        <strain evidence="14">Huo1</strain>
        <tissue evidence="14">Leaf</tissue>
    </source>
</reference>
<evidence type="ECO:0008006" key="16">
    <source>
        <dbReference type="Google" id="ProtNLM"/>
    </source>
</evidence>
<dbReference type="InterPro" id="IPR002401">
    <property type="entry name" value="Cyt_P450_E_grp-I"/>
</dbReference>
<sequence>MCINKLIPLFNLPLQIKNQFTKAMDVFILSATISCAVVALIYLWKVLDWVWFTPKKLEKILRQQGFKGNSYKLFYGDFKEIGKIIGEALSKPMDFTNEIAHRATPIVHYATKNYGDDNFVWFGPRPAVCIREPEIIREILSKNNVYLKPTANLLGKMFKGVGTYEKEQWAKHRKLINPAFHVEKLKHMVPAFHVSTVDMLKKWDAIVPDSGSCEVDVWPYLQTMTSDVISRTVFGSSYEEGNKIFKLQREQVERINEAGRHMPVPRWLPTKNNRRMKEIMDEIESRVLGVIGKRVKAMEAGEPSMNDLLGMLLESNANEVKQNGTASAMSMEEVMEECKVFYFVGQETSVCLLVWTMILLSKHEDWQTRARDEALERFGKGKPDYQELNHLKTMNMILHEALRLYTPGATLARLTYKEANFGKYTIPAGVQMQLPLLAMHHDTRLWGDDAAIFNPERFSQGVSKATQGRPIYIPFGSGPRVCIGQNFTMVEVKMAMVMILQNYSFKLSPSYSHAPHHLFTLQPQHGAHLILTKL</sequence>
<keyword evidence="10 13" id="KW-0472">Membrane</keyword>
<dbReference type="GO" id="GO:0005506">
    <property type="term" value="F:iron ion binding"/>
    <property type="evidence" value="ECO:0007669"/>
    <property type="project" value="InterPro"/>
</dbReference>
<evidence type="ECO:0000256" key="7">
    <source>
        <dbReference type="ARBA" id="ARBA00023002"/>
    </source>
</evidence>
<comment type="caution">
    <text evidence="14">The sequence shown here is derived from an EMBL/GenBank/DDBJ whole genome shotgun (WGS) entry which is preliminary data.</text>
</comment>
<evidence type="ECO:0000256" key="8">
    <source>
        <dbReference type="ARBA" id="ARBA00023004"/>
    </source>
</evidence>
<dbReference type="Pfam" id="PF00067">
    <property type="entry name" value="p450"/>
    <property type="match status" value="1"/>
</dbReference>
<evidence type="ECO:0000256" key="12">
    <source>
        <dbReference type="RuleBase" id="RU000461"/>
    </source>
</evidence>
<evidence type="ECO:0000256" key="5">
    <source>
        <dbReference type="ARBA" id="ARBA00022723"/>
    </source>
</evidence>
<dbReference type="InterPro" id="IPR050665">
    <property type="entry name" value="Cytochrome_P450_Monooxygen"/>
</dbReference>
<keyword evidence="6 13" id="KW-1133">Transmembrane helix</keyword>
<dbReference type="InterPro" id="IPR001128">
    <property type="entry name" value="Cyt_P450"/>
</dbReference>
<keyword evidence="4 13" id="KW-0812">Transmembrane</keyword>
<dbReference type="SUPFAM" id="SSF48264">
    <property type="entry name" value="Cytochrome P450"/>
    <property type="match status" value="1"/>
</dbReference>
<evidence type="ECO:0000256" key="9">
    <source>
        <dbReference type="ARBA" id="ARBA00023033"/>
    </source>
</evidence>
<dbReference type="PRINTS" id="PR00463">
    <property type="entry name" value="EP450I"/>
</dbReference>
<evidence type="ECO:0000256" key="13">
    <source>
        <dbReference type="SAM" id="Phobius"/>
    </source>
</evidence>
<dbReference type="PRINTS" id="PR00385">
    <property type="entry name" value="P450"/>
</dbReference>
<evidence type="ECO:0000256" key="3">
    <source>
        <dbReference type="ARBA" id="ARBA00022617"/>
    </source>
</evidence>
<dbReference type="PANTHER" id="PTHR24282:SF255">
    <property type="entry name" value="CYTOCHROME P450 72A11-RELATED"/>
    <property type="match status" value="1"/>
</dbReference>
<dbReference type="GO" id="GO:0016020">
    <property type="term" value="C:membrane"/>
    <property type="evidence" value="ECO:0007669"/>
    <property type="project" value="UniProtKB-SubCell"/>
</dbReference>
<organism evidence="14">
    <name type="scientific">Salvia splendens</name>
    <name type="common">Scarlet sage</name>
    <dbReference type="NCBI Taxonomy" id="180675"/>
    <lineage>
        <taxon>Eukaryota</taxon>
        <taxon>Viridiplantae</taxon>
        <taxon>Streptophyta</taxon>
        <taxon>Embryophyta</taxon>
        <taxon>Tracheophyta</taxon>
        <taxon>Spermatophyta</taxon>
        <taxon>Magnoliopsida</taxon>
        <taxon>eudicotyledons</taxon>
        <taxon>Gunneridae</taxon>
        <taxon>Pentapetalae</taxon>
        <taxon>asterids</taxon>
        <taxon>lamiids</taxon>
        <taxon>Lamiales</taxon>
        <taxon>Lamiaceae</taxon>
        <taxon>Nepetoideae</taxon>
        <taxon>Mentheae</taxon>
        <taxon>Salviinae</taxon>
        <taxon>Salvia</taxon>
        <taxon>Salvia subgen. Calosphace</taxon>
        <taxon>core Calosphace</taxon>
    </lineage>
</organism>
<name>A0A8X8X2B9_SALSN</name>
<feature type="transmembrane region" description="Helical" evidence="13">
    <location>
        <begin position="26"/>
        <end position="44"/>
    </location>
</feature>
<evidence type="ECO:0000256" key="4">
    <source>
        <dbReference type="ARBA" id="ARBA00022692"/>
    </source>
</evidence>
<dbReference type="GO" id="GO:0016712">
    <property type="term" value="F:oxidoreductase activity, acting on paired donors, with incorporation or reduction of molecular oxygen, reduced flavin or flavoprotein as one donor, and incorporation of one atom of oxygen"/>
    <property type="evidence" value="ECO:0007669"/>
    <property type="project" value="UniProtKB-ARBA"/>
</dbReference>